<dbReference type="Pfam" id="PF00579">
    <property type="entry name" value="tRNA-synt_1b"/>
    <property type="match status" value="1"/>
</dbReference>
<dbReference type="GO" id="GO:0005829">
    <property type="term" value="C:cytosol"/>
    <property type="evidence" value="ECO:0007669"/>
    <property type="project" value="TreeGrafter"/>
</dbReference>
<dbReference type="InterPro" id="IPR036986">
    <property type="entry name" value="S4_RNA-bd_sf"/>
</dbReference>
<dbReference type="PROSITE" id="PS50889">
    <property type="entry name" value="S4"/>
    <property type="match status" value="1"/>
</dbReference>
<dbReference type="Proteomes" id="UP000230852">
    <property type="component" value="Unassembled WGS sequence"/>
</dbReference>
<dbReference type="InterPro" id="IPR024088">
    <property type="entry name" value="Tyr-tRNA-ligase_bac-type"/>
</dbReference>
<dbReference type="Gene3D" id="3.10.290.10">
    <property type="entry name" value="RNA-binding S4 domain"/>
    <property type="match status" value="1"/>
</dbReference>
<proteinExistence type="inferred from homology"/>
<dbReference type="GO" id="GO:0003723">
    <property type="term" value="F:RNA binding"/>
    <property type="evidence" value="ECO:0007669"/>
    <property type="project" value="UniProtKB-KW"/>
</dbReference>
<evidence type="ECO:0000256" key="1">
    <source>
        <dbReference type="ARBA" id="ARBA00011738"/>
    </source>
</evidence>
<comment type="similarity">
    <text evidence="13">Belongs to the class-I aminoacyl-tRNA synthetase family.</text>
</comment>
<protein>
    <recommendedName>
        <fullName evidence="2 11">Tyrosine--tRNA ligase</fullName>
        <ecNumber evidence="2 11">6.1.1.1</ecNumber>
    </recommendedName>
</protein>
<dbReference type="GO" id="GO:0005524">
    <property type="term" value="F:ATP binding"/>
    <property type="evidence" value="ECO:0007669"/>
    <property type="project" value="UniProtKB-KW"/>
</dbReference>
<dbReference type="InterPro" id="IPR054608">
    <property type="entry name" value="SYY-like_C"/>
</dbReference>
<dbReference type="PANTHER" id="PTHR11766">
    <property type="entry name" value="TYROSYL-TRNA SYNTHETASE"/>
    <property type="match status" value="1"/>
</dbReference>
<dbReference type="GO" id="GO:0004831">
    <property type="term" value="F:tyrosine-tRNA ligase activity"/>
    <property type="evidence" value="ECO:0007669"/>
    <property type="project" value="UniProtKB-UniRule"/>
</dbReference>
<accession>A0A2H0TY92</accession>
<name>A0A2H0TY92_9BACT</name>
<reference evidence="16" key="1">
    <citation type="submission" date="2017-09" db="EMBL/GenBank/DDBJ databases">
        <title>Depth-based differentiation of microbial function through sediment-hosted aquifers and enrichment of novel symbionts in the deep terrestrial subsurface.</title>
        <authorList>
            <person name="Probst A.J."/>
            <person name="Ladd B."/>
            <person name="Jarett J.K."/>
            <person name="Geller-Mcgrath D.E."/>
            <person name="Sieber C.M.K."/>
            <person name="Emerson J.B."/>
            <person name="Anantharaman K."/>
            <person name="Thomas B.C."/>
            <person name="Malmstrom R."/>
            <person name="Stieglmeier M."/>
            <person name="Klingl A."/>
            <person name="Woyke T."/>
            <person name="Ryan C.M."/>
            <person name="Banfield J.F."/>
        </authorList>
    </citation>
    <scope>NUCLEOTIDE SEQUENCE [LARGE SCALE GENOMIC DNA]</scope>
</reference>
<dbReference type="Pfam" id="PF22421">
    <property type="entry name" value="SYY_C-terminal"/>
    <property type="match status" value="1"/>
</dbReference>
<dbReference type="InterPro" id="IPR002305">
    <property type="entry name" value="aa-tRNA-synth_Ic"/>
</dbReference>
<organism evidence="15 16">
    <name type="scientific">Candidatus Magasanikbacteria bacterium CG10_big_fil_rev_8_21_14_0_10_36_16</name>
    <dbReference type="NCBI Taxonomy" id="1974645"/>
    <lineage>
        <taxon>Bacteria</taxon>
        <taxon>Candidatus Magasanikiibacteriota</taxon>
    </lineage>
</organism>
<evidence type="ECO:0000256" key="13">
    <source>
        <dbReference type="RuleBase" id="RU363036"/>
    </source>
</evidence>
<dbReference type="Gene3D" id="3.40.50.620">
    <property type="entry name" value="HUPs"/>
    <property type="match status" value="1"/>
</dbReference>
<evidence type="ECO:0000256" key="4">
    <source>
        <dbReference type="ARBA" id="ARBA00022598"/>
    </source>
</evidence>
<comment type="subunit">
    <text evidence="1">Homodimer.</text>
</comment>
<dbReference type="PANTHER" id="PTHR11766:SF1">
    <property type="entry name" value="TYROSINE--TRNA LIGASE"/>
    <property type="match status" value="1"/>
</dbReference>
<evidence type="ECO:0000256" key="7">
    <source>
        <dbReference type="ARBA" id="ARBA00022884"/>
    </source>
</evidence>
<keyword evidence="7 12" id="KW-0694">RNA-binding</keyword>
<comment type="caution">
    <text evidence="15">The sequence shown here is derived from an EMBL/GenBank/DDBJ whole genome shotgun (WGS) entry which is preliminary data.</text>
</comment>
<keyword evidence="5 13" id="KW-0547">Nucleotide-binding</keyword>
<evidence type="ECO:0000256" key="9">
    <source>
        <dbReference type="ARBA" id="ARBA00023146"/>
    </source>
</evidence>
<comment type="catalytic activity">
    <reaction evidence="10">
        <text>tRNA(Tyr) + L-tyrosine + ATP = L-tyrosyl-tRNA(Tyr) + AMP + diphosphate + H(+)</text>
        <dbReference type="Rhea" id="RHEA:10220"/>
        <dbReference type="Rhea" id="RHEA-COMP:9706"/>
        <dbReference type="Rhea" id="RHEA-COMP:9707"/>
        <dbReference type="ChEBI" id="CHEBI:15378"/>
        <dbReference type="ChEBI" id="CHEBI:30616"/>
        <dbReference type="ChEBI" id="CHEBI:33019"/>
        <dbReference type="ChEBI" id="CHEBI:58315"/>
        <dbReference type="ChEBI" id="CHEBI:78442"/>
        <dbReference type="ChEBI" id="CHEBI:78536"/>
        <dbReference type="ChEBI" id="CHEBI:456215"/>
        <dbReference type="EC" id="6.1.1.1"/>
    </reaction>
</comment>
<evidence type="ECO:0000256" key="8">
    <source>
        <dbReference type="ARBA" id="ARBA00022917"/>
    </source>
</evidence>
<dbReference type="NCBIfam" id="TIGR00234">
    <property type="entry name" value="tyrS"/>
    <property type="match status" value="1"/>
</dbReference>
<dbReference type="Gene3D" id="1.10.240.10">
    <property type="entry name" value="Tyrosyl-Transfer RNA Synthetase"/>
    <property type="match status" value="1"/>
</dbReference>
<keyword evidence="9 13" id="KW-0030">Aminoacyl-tRNA synthetase</keyword>
<evidence type="ECO:0000256" key="6">
    <source>
        <dbReference type="ARBA" id="ARBA00022840"/>
    </source>
</evidence>
<dbReference type="CDD" id="cd00165">
    <property type="entry name" value="S4"/>
    <property type="match status" value="1"/>
</dbReference>
<dbReference type="SUPFAM" id="SSF55174">
    <property type="entry name" value="Alpha-L RNA-binding motif"/>
    <property type="match status" value="1"/>
</dbReference>
<evidence type="ECO:0000256" key="11">
    <source>
        <dbReference type="NCBIfam" id="TIGR00234"/>
    </source>
</evidence>
<dbReference type="PRINTS" id="PR01040">
    <property type="entry name" value="TRNASYNTHTYR"/>
</dbReference>
<dbReference type="FunFam" id="3.40.50.620:FF:000061">
    <property type="entry name" value="Tyrosine--tRNA ligase"/>
    <property type="match status" value="1"/>
</dbReference>
<feature type="domain" description="Tyrosine--tRNA ligase SYY-like C-terminal" evidence="14">
    <location>
        <begin position="330"/>
        <end position="384"/>
    </location>
</feature>
<keyword evidence="3" id="KW-0963">Cytoplasm</keyword>
<evidence type="ECO:0000313" key="16">
    <source>
        <dbReference type="Proteomes" id="UP000230852"/>
    </source>
</evidence>
<evidence type="ECO:0000256" key="3">
    <source>
        <dbReference type="ARBA" id="ARBA00022490"/>
    </source>
</evidence>
<keyword evidence="4 13" id="KW-0436">Ligase</keyword>
<sequence length="394" mass="44614">MKIITDENKIQELLERGVEEVIVKESLKKKLESGRQLTVKFGIDPTGSSIHIGHAVPLQKLRQFQELGHHVILLIGDYTAMIGDPTGRNATRPMLTKDDIQKNMKNYIAQAGKILDMDNVEVRYNSEWFEKKGASFMMELTGMVTVARILDRDDFQKRLKEGSDIAMQEILYPLMQGYDSVELKADVEIGGTDQKFNLLMGRKLQKKYNQEEQDVVTVPLLEGTDGEKKMSKTYDNFIAVLDTPEDIFGKTMSIPDGLIIKYFKLATAVPMEEVNEYEKMLATGTNPKDIKMKLAFALTEFYCDKEGALQGQTNFEKVIQSKDRPDEIAELKPASYNIIEVLVESGLCTGKSDARRAIEQGGVKVNDEKIEAFDYDTKPEDVIQKGKRFFVKVK</sequence>
<evidence type="ECO:0000256" key="10">
    <source>
        <dbReference type="ARBA" id="ARBA00048248"/>
    </source>
</evidence>
<keyword evidence="6 13" id="KW-0067">ATP-binding</keyword>
<dbReference type="InterPro" id="IPR014729">
    <property type="entry name" value="Rossmann-like_a/b/a_fold"/>
</dbReference>
<dbReference type="EMBL" id="PFBU01000057">
    <property type="protein sequence ID" value="PIR78199.1"/>
    <property type="molecule type" value="Genomic_DNA"/>
</dbReference>
<dbReference type="GO" id="GO:0006437">
    <property type="term" value="P:tyrosyl-tRNA aminoacylation"/>
    <property type="evidence" value="ECO:0007669"/>
    <property type="project" value="UniProtKB-UniRule"/>
</dbReference>
<dbReference type="InterPro" id="IPR002307">
    <property type="entry name" value="Tyr-tRNA-ligase"/>
</dbReference>
<dbReference type="EC" id="6.1.1.1" evidence="2 11"/>
<gene>
    <name evidence="15" type="ORF">COU28_02890</name>
</gene>
<evidence type="ECO:0000259" key="14">
    <source>
        <dbReference type="Pfam" id="PF22421"/>
    </source>
</evidence>
<dbReference type="CDD" id="cd00805">
    <property type="entry name" value="TyrRS_core"/>
    <property type="match status" value="1"/>
</dbReference>
<dbReference type="AlphaFoldDB" id="A0A2H0TY92"/>
<keyword evidence="8 13" id="KW-0648">Protein biosynthesis</keyword>
<evidence type="ECO:0000256" key="2">
    <source>
        <dbReference type="ARBA" id="ARBA00013160"/>
    </source>
</evidence>
<evidence type="ECO:0000256" key="5">
    <source>
        <dbReference type="ARBA" id="ARBA00022741"/>
    </source>
</evidence>
<evidence type="ECO:0000256" key="12">
    <source>
        <dbReference type="PROSITE-ProRule" id="PRU00182"/>
    </source>
</evidence>
<evidence type="ECO:0000313" key="15">
    <source>
        <dbReference type="EMBL" id="PIR78199.1"/>
    </source>
</evidence>
<dbReference type="SUPFAM" id="SSF52374">
    <property type="entry name" value="Nucleotidylyl transferase"/>
    <property type="match status" value="1"/>
</dbReference>